<proteinExistence type="predicted"/>
<gene>
    <name evidence="1" type="ORF">RHMOL_Rhmol12G0237300</name>
</gene>
<comment type="caution">
    <text evidence="1">The sequence shown here is derived from an EMBL/GenBank/DDBJ whole genome shotgun (WGS) entry which is preliminary data.</text>
</comment>
<protein>
    <submittedName>
        <fullName evidence="1">Uncharacterized protein</fullName>
    </submittedName>
</protein>
<dbReference type="EMBL" id="CM046399">
    <property type="protein sequence ID" value="KAI8529597.1"/>
    <property type="molecule type" value="Genomic_DNA"/>
</dbReference>
<organism evidence="1 2">
    <name type="scientific">Rhododendron molle</name>
    <name type="common">Chinese azalea</name>
    <name type="synonym">Azalea mollis</name>
    <dbReference type="NCBI Taxonomy" id="49168"/>
    <lineage>
        <taxon>Eukaryota</taxon>
        <taxon>Viridiplantae</taxon>
        <taxon>Streptophyta</taxon>
        <taxon>Embryophyta</taxon>
        <taxon>Tracheophyta</taxon>
        <taxon>Spermatophyta</taxon>
        <taxon>Magnoliopsida</taxon>
        <taxon>eudicotyledons</taxon>
        <taxon>Gunneridae</taxon>
        <taxon>Pentapetalae</taxon>
        <taxon>asterids</taxon>
        <taxon>Ericales</taxon>
        <taxon>Ericaceae</taxon>
        <taxon>Ericoideae</taxon>
        <taxon>Rhodoreae</taxon>
        <taxon>Rhododendron</taxon>
    </lineage>
</organism>
<evidence type="ECO:0000313" key="2">
    <source>
        <dbReference type="Proteomes" id="UP001062846"/>
    </source>
</evidence>
<keyword evidence="2" id="KW-1185">Reference proteome</keyword>
<accession>A0ACC0LLY3</accession>
<dbReference type="Proteomes" id="UP001062846">
    <property type="component" value="Chromosome 12"/>
</dbReference>
<reference evidence="1" key="1">
    <citation type="submission" date="2022-02" db="EMBL/GenBank/DDBJ databases">
        <title>Plant Genome Project.</title>
        <authorList>
            <person name="Zhang R.-G."/>
        </authorList>
    </citation>
    <scope>NUCLEOTIDE SEQUENCE</scope>
    <source>
        <strain evidence="1">AT1</strain>
    </source>
</reference>
<sequence>MTKVTFNWEDVRDISFPPTCHVKHLELDSYSDSFEGHNADGLLDGLLWSCRPETLWLELIWEDCRIFAKVLCEKLLNQNNRESCCGSSPAACWVHCLKDVKIALLAGSDWKALNCHSLSQALPTLTESHKISFNFKW</sequence>
<evidence type="ECO:0000313" key="1">
    <source>
        <dbReference type="EMBL" id="KAI8529597.1"/>
    </source>
</evidence>
<name>A0ACC0LLY3_RHOML</name>